<feature type="transmembrane region" description="Helical" evidence="1">
    <location>
        <begin position="115"/>
        <end position="137"/>
    </location>
</feature>
<feature type="transmembrane region" description="Helical" evidence="1">
    <location>
        <begin position="21"/>
        <end position="43"/>
    </location>
</feature>
<keyword evidence="1" id="KW-0812">Transmembrane</keyword>
<feature type="transmembrane region" description="Helical" evidence="1">
    <location>
        <begin position="91"/>
        <end position="109"/>
    </location>
</feature>
<evidence type="ECO:0000313" key="3">
    <source>
        <dbReference type="Proteomes" id="UP001165587"/>
    </source>
</evidence>
<accession>A0AA42BU19</accession>
<evidence type="ECO:0000256" key="1">
    <source>
        <dbReference type="SAM" id="Phobius"/>
    </source>
</evidence>
<name>A0AA42BU19_9MICO</name>
<keyword evidence="1" id="KW-1133">Transmembrane helix</keyword>
<sequence>MHRDGGREDRPGRVGSRSVRGLRIVLCLDLAGVVAAGTAAAVIRSRAVPGSSTALDGALVGACAAVAGGTWLLAVVAVARVADGRIRRTRGPVMAGLVLNAVGNLTIAVSAGRPAAAVAGLALAVGGTAASVSYLRLMPGTPSPRPRTSA</sequence>
<reference evidence="2" key="1">
    <citation type="submission" date="2022-08" db="EMBL/GenBank/DDBJ databases">
        <authorList>
            <person name="Deng Y."/>
            <person name="Han X.-F."/>
            <person name="Zhang Y.-Q."/>
        </authorList>
    </citation>
    <scope>NUCLEOTIDE SEQUENCE</scope>
    <source>
        <strain evidence="2">CPCC 203407</strain>
    </source>
</reference>
<dbReference type="Proteomes" id="UP001165587">
    <property type="component" value="Unassembled WGS sequence"/>
</dbReference>
<keyword evidence="1" id="KW-0472">Membrane</keyword>
<dbReference type="AlphaFoldDB" id="A0AA42BU19"/>
<dbReference type="RefSeq" id="WP_259526341.1">
    <property type="nucleotide sequence ID" value="NZ_JANLCK010000003.1"/>
</dbReference>
<proteinExistence type="predicted"/>
<protein>
    <submittedName>
        <fullName evidence="2">Uncharacterized protein</fullName>
    </submittedName>
</protein>
<feature type="transmembrane region" description="Helical" evidence="1">
    <location>
        <begin position="58"/>
        <end position="79"/>
    </location>
</feature>
<organism evidence="2 3">
    <name type="scientific">Herbiconiux oxytropis</name>
    <dbReference type="NCBI Taxonomy" id="2970915"/>
    <lineage>
        <taxon>Bacteria</taxon>
        <taxon>Bacillati</taxon>
        <taxon>Actinomycetota</taxon>
        <taxon>Actinomycetes</taxon>
        <taxon>Micrococcales</taxon>
        <taxon>Microbacteriaceae</taxon>
        <taxon>Herbiconiux</taxon>
    </lineage>
</organism>
<gene>
    <name evidence="2" type="ORF">N1028_07630</name>
</gene>
<evidence type="ECO:0000313" key="2">
    <source>
        <dbReference type="EMBL" id="MCS5725766.1"/>
    </source>
</evidence>
<comment type="caution">
    <text evidence="2">The sequence shown here is derived from an EMBL/GenBank/DDBJ whole genome shotgun (WGS) entry which is preliminary data.</text>
</comment>
<dbReference type="EMBL" id="JANLCK010000003">
    <property type="protein sequence ID" value="MCS5725766.1"/>
    <property type="molecule type" value="Genomic_DNA"/>
</dbReference>
<keyword evidence="3" id="KW-1185">Reference proteome</keyword>